<proteinExistence type="predicted"/>
<accession>A0A450T2Z3</accession>
<sequence length="54" mass="6233">MTFGVPNQARLLVVSHAEEGRFIRLNQLPPGDETEEERSMKKADQGFDELRPEY</sequence>
<reference evidence="2" key="1">
    <citation type="submission" date="2019-02" db="EMBL/GenBank/DDBJ databases">
        <authorList>
            <person name="Gruber-Vodicka R. H."/>
            <person name="Seah K. B. B."/>
        </authorList>
    </citation>
    <scope>NUCLEOTIDE SEQUENCE</scope>
    <source>
        <strain evidence="2">BECK_BZ106</strain>
    </source>
</reference>
<dbReference type="AlphaFoldDB" id="A0A450T2Z3"/>
<organism evidence="2">
    <name type="scientific">Candidatus Kentrum sp. FW</name>
    <dbReference type="NCBI Taxonomy" id="2126338"/>
    <lineage>
        <taxon>Bacteria</taxon>
        <taxon>Pseudomonadati</taxon>
        <taxon>Pseudomonadota</taxon>
        <taxon>Gammaproteobacteria</taxon>
        <taxon>Candidatus Kentrum</taxon>
    </lineage>
</organism>
<evidence type="ECO:0000313" key="2">
    <source>
        <dbReference type="EMBL" id="VFJ60667.1"/>
    </source>
</evidence>
<gene>
    <name evidence="2" type="ORF">BECKFW1821B_GA0114236_105813</name>
</gene>
<name>A0A450T2Z3_9GAMM</name>
<evidence type="ECO:0000256" key="1">
    <source>
        <dbReference type="SAM" id="MobiDB-lite"/>
    </source>
</evidence>
<dbReference type="EMBL" id="CAADFD010000058">
    <property type="protein sequence ID" value="VFJ60667.1"/>
    <property type="molecule type" value="Genomic_DNA"/>
</dbReference>
<feature type="compositionally biased region" description="Basic and acidic residues" evidence="1">
    <location>
        <begin position="37"/>
        <end position="54"/>
    </location>
</feature>
<protein>
    <submittedName>
        <fullName evidence="2">Uncharacterized protein</fullName>
    </submittedName>
</protein>
<feature type="region of interest" description="Disordered" evidence="1">
    <location>
        <begin position="24"/>
        <end position="54"/>
    </location>
</feature>